<evidence type="ECO:0000313" key="3">
    <source>
        <dbReference type="Proteomes" id="UP000542742"/>
    </source>
</evidence>
<dbReference type="RefSeq" id="WP_203722369.1">
    <property type="nucleotide sequence ID" value="NZ_BOMC01000050.1"/>
</dbReference>
<dbReference type="EMBL" id="JACHMF010000001">
    <property type="protein sequence ID" value="MBB4690507.1"/>
    <property type="molecule type" value="Genomic_DNA"/>
</dbReference>
<gene>
    <name evidence="2" type="ORF">BKA14_000655</name>
</gene>
<dbReference type="InterPro" id="IPR000182">
    <property type="entry name" value="GNAT_dom"/>
</dbReference>
<keyword evidence="2" id="KW-0808">Transferase</keyword>
<keyword evidence="3" id="KW-1185">Reference proteome</keyword>
<dbReference type="SUPFAM" id="SSF55729">
    <property type="entry name" value="Acyl-CoA N-acyltransferases (Nat)"/>
    <property type="match status" value="1"/>
</dbReference>
<dbReference type="PROSITE" id="PS51186">
    <property type="entry name" value="GNAT"/>
    <property type="match status" value="1"/>
</dbReference>
<dbReference type="Proteomes" id="UP000542742">
    <property type="component" value="Unassembled WGS sequence"/>
</dbReference>
<sequence length="119" mass="12840">MTRTTQTFRSRAAQRIAGTTVAVAGDEVAGFVTVAAGEVEQVYVDAAVRGGGVARALPAGAQRQVAAARHGVAWPAVVPGNARAWRFYEREAWQDEGGFDYVTAGMRVPCRRYTKRVQE</sequence>
<dbReference type="InterPro" id="IPR016181">
    <property type="entry name" value="Acyl_CoA_acyltransferase"/>
</dbReference>
<evidence type="ECO:0000259" key="1">
    <source>
        <dbReference type="PROSITE" id="PS51186"/>
    </source>
</evidence>
<protein>
    <submittedName>
        <fullName evidence="2">GNAT superfamily N-acetyltransferase</fullName>
    </submittedName>
</protein>
<name>A0A7W7CL13_9ACTN</name>
<dbReference type="GO" id="GO:0016747">
    <property type="term" value="F:acyltransferase activity, transferring groups other than amino-acyl groups"/>
    <property type="evidence" value="ECO:0007669"/>
    <property type="project" value="InterPro"/>
</dbReference>
<accession>A0A7W7CL13</accession>
<organism evidence="2 3">
    <name type="scientific">Paractinoplanes abujensis</name>
    <dbReference type="NCBI Taxonomy" id="882441"/>
    <lineage>
        <taxon>Bacteria</taxon>
        <taxon>Bacillati</taxon>
        <taxon>Actinomycetota</taxon>
        <taxon>Actinomycetes</taxon>
        <taxon>Micromonosporales</taxon>
        <taxon>Micromonosporaceae</taxon>
        <taxon>Paractinoplanes</taxon>
    </lineage>
</organism>
<reference evidence="2 3" key="1">
    <citation type="submission" date="2020-08" db="EMBL/GenBank/DDBJ databases">
        <title>Sequencing the genomes of 1000 actinobacteria strains.</title>
        <authorList>
            <person name="Klenk H.-P."/>
        </authorList>
    </citation>
    <scope>NUCLEOTIDE SEQUENCE [LARGE SCALE GENOMIC DNA]</scope>
    <source>
        <strain evidence="2 3">DSM 45518</strain>
    </source>
</reference>
<dbReference type="Pfam" id="PF00583">
    <property type="entry name" value="Acetyltransf_1"/>
    <property type="match status" value="1"/>
</dbReference>
<feature type="domain" description="N-acetyltransferase" evidence="1">
    <location>
        <begin position="1"/>
        <end position="118"/>
    </location>
</feature>
<proteinExistence type="predicted"/>
<dbReference type="Gene3D" id="3.40.630.30">
    <property type="match status" value="1"/>
</dbReference>
<evidence type="ECO:0000313" key="2">
    <source>
        <dbReference type="EMBL" id="MBB4690507.1"/>
    </source>
</evidence>
<comment type="caution">
    <text evidence="2">The sequence shown here is derived from an EMBL/GenBank/DDBJ whole genome shotgun (WGS) entry which is preliminary data.</text>
</comment>
<dbReference type="AlphaFoldDB" id="A0A7W7CL13"/>